<accession>A0A366SAL9</accession>
<dbReference type="AlphaFoldDB" id="A0A366SAL9"/>
<comment type="caution">
    <text evidence="1">The sequence shown here is derived from an EMBL/GenBank/DDBJ whole genome shotgun (WGS) entry which is preliminary data.</text>
</comment>
<reference evidence="1 2" key="1">
    <citation type="submission" date="2018-06" db="EMBL/GenBank/DDBJ databases">
        <title>Fusarium incarnatum-equiseti species complex species 28.</title>
        <authorList>
            <person name="Gardiner D.M."/>
        </authorList>
    </citation>
    <scope>NUCLEOTIDE SEQUENCE [LARGE SCALE GENOMIC DNA]</scope>
    <source>
        <strain evidence="1 2">FIESC_28</strain>
    </source>
</reference>
<proteinExistence type="predicted"/>
<dbReference type="EMBL" id="QKXC01000021">
    <property type="protein sequence ID" value="RBR26374.1"/>
    <property type="molecule type" value="Genomic_DNA"/>
</dbReference>
<sequence>MGSGPSDLSFPEESVMPSIQKRYQRPSFADHDPYLDSRGLATEIIRHLRFELISMPIRRNGLTINDDDLSSNLRQILERFCAEIQGTDQQDTRPPRSIQNHLHQKVHSMILEEIPFLIESLVSILHGKFDSFTVETLHVSRASAGDKGKTKVSLFAAWDFLSGGKAFGRLKFRTRRVLKRDIMEIISHEVLLSLSSRLSRRETATFHVRWELFDHISYEQDGSTDISQILTVTGDGRNAYASRCADYLKWLWGDSKYDICSHIQQFLEEKSYKHPDATLKINHYTEGDSHITVIVHGEKETITEVAQQLTWVTAAFRSHPEGVNLSDVDFIITNGMQFYIEAGTLTGVSNVTPTSDTCWHRLVRDAAIAHGFPIPPRCGQVGLELPYAAMLKFSQVSTLLVANKRLAFYGFSSFLFPMDQCSENDDSIQRLTQWHFERSDDTEQCFDCADYLAESKCIWTNDVHESTLATSRHFVGYCRISEFRLATSTSNFLNLQETPMPDASTTVGARIENVTAGTGGLGFGTLELESNIRYAHSIVNAVAADEYLGTMDTLERMSMILWDCGDECGWLVPAQALLLHMAHVWVSSKGITATFRHASQGPGYLQEVDKILREDRKKVLRKEGRDDDSDFELRHLIMRIWNDIRGCMLAQQSALRDDKGVIGYQAGGISGWEVTDFLTRPPLEFSMKQDKRGPSDKGWKGLAVEKNIPVLFCKDAGEVIKTTPRGYLCTNCRLSLKHQSYLIASLTCLGNMAQRYGGFKPKTRLTPEWGWQPTAESALFQEHCQLNAGSRCNERLQKLIAFKEEEEGTNLNLPANGVVVFGRAGSKAPDLATTATPTTPTTVPVGKGKITKWLAKLKKK</sequence>
<keyword evidence="2" id="KW-1185">Reference proteome</keyword>
<dbReference type="GeneID" id="41990226"/>
<name>A0A366SAL9_9HYPO</name>
<protein>
    <submittedName>
        <fullName evidence="1">Uncharacterized protein</fullName>
    </submittedName>
</protein>
<evidence type="ECO:0000313" key="2">
    <source>
        <dbReference type="Proteomes" id="UP000253153"/>
    </source>
</evidence>
<organism evidence="1 2">
    <name type="scientific">Fusarium coffeatum</name>
    <dbReference type="NCBI Taxonomy" id="231269"/>
    <lineage>
        <taxon>Eukaryota</taxon>
        <taxon>Fungi</taxon>
        <taxon>Dikarya</taxon>
        <taxon>Ascomycota</taxon>
        <taxon>Pezizomycotina</taxon>
        <taxon>Sordariomycetes</taxon>
        <taxon>Hypocreomycetidae</taxon>
        <taxon>Hypocreales</taxon>
        <taxon>Nectriaceae</taxon>
        <taxon>Fusarium</taxon>
        <taxon>Fusarium incarnatum-equiseti species complex</taxon>
    </lineage>
</organism>
<dbReference type="Proteomes" id="UP000253153">
    <property type="component" value="Unassembled WGS sequence"/>
</dbReference>
<gene>
    <name evidence="1" type="ORF">FIESC28_00779</name>
</gene>
<dbReference type="RefSeq" id="XP_031020965.1">
    <property type="nucleotide sequence ID" value="XM_031154930.1"/>
</dbReference>
<evidence type="ECO:0000313" key="1">
    <source>
        <dbReference type="EMBL" id="RBR26374.1"/>
    </source>
</evidence>
<dbReference type="OrthoDB" id="1577640at2759"/>